<feature type="transmembrane region" description="Helical" evidence="11">
    <location>
        <begin position="71"/>
        <end position="90"/>
    </location>
</feature>
<dbReference type="eggNOG" id="COG1398">
    <property type="taxonomic scope" value="Bacteria"/>
</dbReference>
<comment type="similarity">
    <text evidence="3">Belongs to the fatty acid desaturase type 2 family.</text>
</comment>
<evidence type="ECO:0000313" key="13">
    <source>
        <dbReference type="EMBL" id="ACB53337.1"/>
    </source>
</evidence>
<evidence type="ECO:0000259" key="12">
    <source>
        <dbReference type="Pfam" id="PF00487"/>
    </source>
</evidence>
<evidence type="ECO:0000256" key="4">
    <source>
        <dbReference type="ARBA" id="ARBA00022692"/>
    </source>
</evidence>
<dbReference type="RefSeq" id="WP_009543919.1">
    <property type="nucleotide sequence ID" value="NC_010546.1"/>
</dbReference>
<proteinExistence type="inferred from homology"/>
<evidence type="ECO:0000256" key="9">
    <source>
        <dbReference type="ARBA" id="ARBA00023098"/>
    </source>
</evidence>
<name>B1WQ22_CROS5</name>
<dbReference type="HOGENOM" id="CLU_027359_1_1_3"/>
<comment type="cofactor">
    <cofactor evidence="1">
        <name>Fe(2+)</name>
        <dbReference type="ChEBI" id="CHEBI:29033"/>
    </cofactor>
</comment>
<reference evidence="13 14" key="1">
    <citation type="journal article" date="2008" name="Proc. Natl. Acad. Sci. U.S.A.">
        <title>The genome of Cyanothece 51142, a unicellular diazotrophic cyanobacterium important in the marine nitrogen cycle.</title>
        <authorList>
            <person name="Welsh E.A."/>
            <person name="Liberton M."/>
            <person name="Stoeckel J."/>
            <person name="Loh T."/>
            <person name="Elvitigala T."/>
            <person name="Wang C."/>
            <person name="Wollam A."/>
            <person name="Fulton R.S."/>
            <person name="Clifton S.W."/>
            <person name="Jacobs J.M."/>
            <person name="Aurora R."/>
            <person name="Ghosh B.K."/>
            <person name="Sherman L.A."/>
            <person name="Smith R.D."/>
            <person name="Wilson R.K."/>
            <person name="Pakrasi H.B."/>
        </authorList>
    </citation>
    <scope>NUCLEOTIDE SEQUENCE [LARGE SCALE GENOMIC DNA]</scope>
    <source>
        <strain evidence="14">ATCC 51142 / BH68</strain>
    </source>
</reference>
<sequence>MTSSITELSTTLSKPKPRRLSEMPHTIVLAAHPLKKLRAFALVFMGLPFLGSLIAIVLASKLGIDGIDLGILLMMLIIAQIGIEVGYHRFFSHHAFKAKKSVAIFLGIAGSMAAQGTISYWISNHRRHHANTDHSLDPHSPYHYGDGFLNRLLGIWHSHIGWMFNSEATYMGRYGRDLLNNEIVTYVDSHYFKWIVLGVAFPALIGGLLHGNAYGVLTGFLWGGLFRIFLGQQLVYSVNSLCHLVGKRPFKTNDQSTNINVLSIVTCGGSLHNTHHAFPDTAINGLNWWQIDPGAWFIRSLEFMGLVWDVKLPSQAMMEAKRYC</sequence>
<evidence type="ECO:0000256" key="7">
    <source>
        <dbReference type="ARBA" id="ARBA00023002"/>
    </source>
</evidence>
<dbReference type="KEGG" id="cyt:cce_3989"/>
<keyword evidence="10 11" id="KW-0472">Membrane</keyword>
<evidence type="ECO:0000256" key="1">
    <source>
        <dbReference type="ARBA" id="ARBA00001954"/>
    </source>
</evidence>
<evidence type="ECO:0000313" key="14">
    <source>
        <dbReference type="Proteomes" id="UP000001203"/>
    </source>
</evidence>
<dbReference type="EMBL" id="CP000806">
    <property type="protein sequence ID" value="ACB53337.1"/>
    <property type="molecule type" value="Genomic_DNA"/>
</dbReference>
<keyword evidence="9" id="KW-0443">Lipid metabolism</keyword>
<dbReference type="GO" id="GO:0016717">
    <property type="term" value="F:oxidoreductase activity, acting on paired donors, with oxidation of a pair of donors resulting in the reduction of molecular oxygen to two molecules of water"/>
    <property type="evidence" value="ECO:0007669"/>
    <property type="project" value="InterPro"/>
</dbReference>
<keyword evidence="5" id="KW-0276">Fatty acid metabolism</keyword>
<evidence type="ECO:0000256" key="8">
    <source>
        <dbReference type="ARBA" id="ARBA00023004"/>
    </source>
</evidence>
<dbReference type="PANTHER" id="PTHR11351">
    <property type="entry name" value="ACYL-COA DESATURASE"/>
    <property type="match status" value="1"/>
</dbReference>
<keyword evidence="7" id="KW-0560">Oxidoreductase</keyword>
<protein>
    <submittedName>
        <fullName evidence="13">Probable fatty acid desaturase</fullName>
    </submittedName>
</protein>
<feature type="transmembrane region" description="Helical" evidence="11">
    <location>
        <begin position="191"/>
        <end position="209"/>
    </location>
</feature>
<feature type="domain" description="Fatty acid desaturase" evidence="12">
    <location>
        <begin position="73"/>
        <end position="293"/>
    </location>
</feature>
<dbReference type="AlphaFoldDB" id="B1WQ22"/>
<evidence type="ECO:0000256" key="5">
    <source>
        <dbReference type="ARBA" id="ARBA00022832"/>
    </source>
</evidence>
<keyword evidence="14" id="KW-1185">Reference proteome</keyword>
<dbReference type="GO" id="GO:0016020">
    <property type="term" value="C:membrane"/>
    <property type="evidence" value="ECO:0007669"/>
    <property type="project" value="UniProtKB-SubCell"/>
</dbReference>
<organism evidence="13 14">
    <name type="scientific">Crocosphaera subtropica (strain ATCC 51142 / BH68)</name>
    <name type="common">Cyanothece sp. (strain ATCC 51142)</name>
    <dbReference type="NCBI Taxonomy" id="43989"/>
    <lineage>
        <taxon>Bacteria</taxon>
        <taxon>Bacillati</taxon>
        <taxon>Cyanobacteriota</taxon>
        <taxon>Cyanophyceae</taxon>
        <taxon>Oscillatoriophycideae</taxon>
        <taxon>Chroococcales</taxon>
        <taxon>Aphanothecaceae</taxon>
        <taxon>Crocosphaera</taxon>
        <taxon>Crocosphaera subtropica</taxon>
    </lineage>
</organism>
<dbReference type="InterPro" id="IPR015876">
    <property type="entry name" value="Acyl-CoA_DS"/>
</dbReference>
<evidence type="ECO:0000256" key="6">
    <source>
        <dbReference type="ARBA" id="ARBA00022989"/>
    </source>
</evidence>
<comment type="subcellular location">
    <subcellularLocation>
        <location evidence="2">Membrane</location>
        <topology evidence="2">Multi-pass membrane protein</topology>
    </subcellularLocation>
</comment>
<dbReference type="Pfam" id="PF00487">
    <property type="entry name" value="FA_desaturase"/>
    <property type="match status" value="1"/>
</dbReference>
<keyword evidence="4 11" id="KW-0812">Transmembrane</keyword>
<feature type="transmembrane region" description="Helical" evidence="11">
    <location>
        <begin position="102"/>
        <end position="122"/>
    </location>
</feature>
<keyword evidence="6 11" id="KW-1133">Transmembrane helix</keyword>
<evidence type="ECO:0000256" key="10">
    <source>
        <dbReference type="ARBA" id="ARBA00023136"/>
    </source>
</evidence>
<keyword evidence="8" id="KW-0408">Iron</keyword>
<dbReference type="InterPro" id="IPR005804">
    <property type="entry name" value="FA_desaturase_dom"/>
</dbReference>
<accession>B1WQ22</accession>
<dbReference type="CDD" id="cd03505">
    <property type="entry name" value="Delta9-FADS-like"/>
    <property type="match status" value="1"/>
</dbReference>
<dbReference type="OrthoDB" id="19906at2"/>
<dbReference type="STRING" id="43989.cce_3989"/>
<dbReference type="PANTHER" id="PTHR11351:SF3">
    <property type="entry name" value="BLL4393 PROTEIN"/>
    <property type="match status" value="1"/>
</dbReference>
<evidence type="ECO:0000256" key="11">
    <source>
        <dbReference type="SAM" id="Phobius"/>
    </source>
</evidence>
<evidence type="ECO:0000256" key="3">
    <source>
        <dbReference type="ARBA" id="ARBA00008749"/>
    </source>
</evidence>
<gene>
    <name evidence="13" type="ordered locus">cce_3989</name>
</gene>
<dbReference type="Proteomes" id="UP000001203">
    <property type="component" value="Chromosome circular"/>
</dbReference>
<feature type="transmembrane region" description="Helical" evidence="11">
    <location>
        <begin position="39"/>
        <end position="59"/>
    </location>
</feature>
<dbReference type="PRINTS" id="PR00075">
    <property type="entry name" value="FACDDSATRASE"/>
</dbReference>
<evidence type="ECO:0000256" key="2">
    <source>
        <dbReference type="ARBA" id="ARBA00004141"/>
    </source>
</evidence>
<dbReference type="GO" id="GO:0006631">
    <property type="term" value="P:fatty acid metabolic process"/>
    <property type="evidence" value="ECO:0007669"/>
    <property type="project" value="UniProtKB-KW"/>
</dbReference>